<reference evidence="2" key="1">
    <citation type="submission" date="2024-02" db="UniProtKB">
        <authorList>
            <consortium name="WormBaseParasite"/>
        </authorList>
    </citation>
    <scope>IDENTIFICATION</scope>
</reference>
<dbReference type="PANTHER" id="PTHR34401">
    <property type="entry name" value="PROTEIN CBG12388-RELATED"/>
    <property type="match status" value="1"/>
</dbReference>
<dbReference type="AlphaFoldDB" id="A0AAF5CVP8"/>
<organism evidence="1 2">
    <name type="scientific">Strongyloides stercoralis</name>
    <name type="common">Threadworm</name>
    <dbReference type="NCBI Taxonomy" id="6248"/>
    <lineage>
        <taxon>Eukaryota</taxon>
        <taxon>Metazoa</taxon>
        <taxon>Ecdysozoa</taxon>
        <taxon>Nematoda</taxon>
        <taxon>Chromadorea</taxon>
        <taxon>Rhabditida</taxon>
        <taxon>Tylenchina</taxon>
        <taxon>Panagrolaimomorpha</taxon>
        <taxon>Strongyloidoidea</taxon>
        <taxon>Strongyloididae</taxon>
        <taxon>Strongyloides</taxon>
    </lineage>
</organism>
<evidence type="ECO:0000313" key="1">
    <source>
        <dbReference type="Proteomes" id="UP000035681"/>
    </source>
</evidence>
<dbReference type="Proteomes" id="UP000035681">
    <property type="component" value="Unplaced"/>
</dbReference>
<accession>A0AAF5CVP8</accession>
<evidence type="ECO:0000313" key="2">
    <source>
        <dbReference type="WBParaSite" id="TCONS_00002559.p1"/>
    </source>
</evidence>
<name>A0AAF5CVP8_STRER</name>
<dbReference type="PANTHER" id="PTHR34401:SF7">
    <property type="entry name" value="EXTRACELLULAR MEMBRANE PROTEIN, CFEM DOMAIN PROTEIN"/>
    <property type="match status" value="1"/>
</dbReference>
<proteinExistence type="predicted"/>
<keyword evidence="1" id="KW-1185">Reference proteome</keyword>
<dbReference type="WBParaSite" id="TCONS_00002559.p1">
    <property type="protein sequence ID" value="TCONS_00002559.p1"/>
    <property type="gene ID" value="XLOC_002400"/>
</dbReference>
<protein>
    <submittedName>
        <fullName evidence="2">Chondroitin proteoglycan 4 domain-containing protein</fullName>
    </submittedName>
</protein>
<sequence length="234" mass="25928">MDEIAYSRRKIKILFIIGITFLNAEVPAGYTSVKQCRCSDIDTCSEELQKRTLKCKKEVQCTNILNRIGNAEKIIACLDKENDFALKMDTCVKNKIGSLGCSNEINPQNLTIPLIPVIPHNDGSGIDLSNDDTFVAAPAVSQMQGPPELGQFIMCLEECSMVEPLNIIPKSHRSKRSPVSCAFLMKCALAPPDEKVNIAFKECEKEYNFNEKNRAKESCECLKNAGITSLSCIN</sequence>